<accession>A0A5E4Q149</accession>
<protein>
    <submittedName>
        <fullName evidence="1">Uncharacterized protein</fullName>
    </submittedName>
</protein>
<name>A0A5E4Q149_9NEOP</name>
<gene>
    <name evidence="1" type="ORF">LSINAPIS_LOCUS3911</name>
</gene>
<proteinExistence type="predicted"/>
<sequence>MEEEDTDPSSLHQVCFDYLDVIGDISCWPYLYSRMKSSQSAMEPQMETCVTHVQEWVASPAFRHTVVTTRRAWQELVLIFCKGHDNEEKKKLFLRPSLTNVELKLKQGGTYLTPDKRICMYNCKYDCHRVHEVAEHEVAAVAGAAPQYMVRGHQHRQPEQQNRVQQRVHGPHPEHAHVEQQPLLRRHVQHRITNPYHDLRRADLVEETDSEGRQGEKDHYQRFRATWHRDGKVQISYAIISASGRPELGCTPPGYCITATPEDTPLKYFLVSVYCEYIVITHIEAVFVEDKQRLRGMNKPR</sequence>
<dbReference type="Proteomes" id="UP000324832">
    <property type="component" value="Unassembled WGS sequence"/>
</dbReference>
<dbReference type="AlphaFoldDB" id="A0A5E4Q149"/>
<evidence type="ECO:0000313" key="1">
    <source>
        <dbReference type="EMBL" id="VVC91179.1"/>
    </source>
</evidence>
<evidence type="ECO:0000313" key="2">
    <source>
        <dbReference type="Proteomes" id="UP000324832"/>
    </source>
</evidence>
<organism evidence="1 2">
    <name type="scientific">Leptidea sinapis</name>
    <dbReference type="NCBI Taxonomy" id="189913"/>
    <lineage>
        <taxon>Eukaryota</taxon>
        <taxon>Metazoa</taxon>
        <taxon>Ecdysozoa</taxon>
        <taxon>Arthropoda</taxon>
        <taxon>Hexapoda</taxon>
        <taxon>Insecta</taxon>
        <taxon>Pterygota</taxon>
        <taxon>Neoptera</taxon>
        <taxon>Endopterygota</taxon>
        <taxon>Lepidoptera</taxon>
        <taxon>Glossata</taxon>
        <taxon>Ditrysia</taxon>
        <taxon>Papilionoidea</taxon>
        <taxon>Pieridae</taxon>
        <taxon>Dismorphiinae</taxon>
        <taxon>Leptidea</taxon>
    </lineage>
</organism>
<reference evidence="1 2" key="1">
    <citation type="submission" date="2017-07" db="EMBL/GenBank/DDBJ databases">
        <authorList>
            <person name="Talla V."/>
            <person name="Backstrom N."/>
        </authorList>
    </citation>
    <scope>NUCLEOTIDE SEQUENCE [LARGE SCALE GENOMIC DNA]</scope>
</reference>
<dbReference type="EMBL" id="FZQP02001003">
    <property type="protein sequence ID" value="VVC91179.1"/>
    <property type="molecule type" value="Genomic_DNA"/>
</dbReference>
<keyword evidence="2" id="KW-1185">Reference proteome</keyword>